<feature type="transmembrane region" description="Helical" evidence="5">
    <location>
        <begin position="332"/>
        <end position="354"/>
    </location>
</feature>
<accession>A0ABQ3AQC2</accession>
<feature type="transmembrane region" description="Helical" evidence="5">
    <location>
        <begin position="308"/>
        <end position="326"/>
    </location>
</feature>
<evidence type="ECO:0000259" key="6">
    <source>
        <dbReference type="PROSITE" id="PS50850"/>
    </source>
</evidence>
<feature type="transmembrane region" description="Helical" evidence="5">
    <location>
        <begin position="64"/>
        <end position="84"/>
    </location>
</feature>
<dbReference type="RefSeq" id="WP_189572590.1">
    <property type="nucleotide sequence ID" value="NZ_BMXV01000001.1"/>
</dbReference>
<name>A0ABQ3AQC2_9GAMM</name>
<keyword evidence="8" id="KW-1185">Reference proteome</keyword>
<feature type="transmembrane region" description="Helical" evidence="5">
    <location>
        <begin position="366"/>
        <end position="389"/>
    </location>
</feature>
<proteinExistence type="predicted"/>
<evidence type="ECO:0000256" key="2">
    <source>
        <dbReference type="ARBA" id="ARBA00022692"/>
    </source>
</evidence>
<keyword evidence="2 5" id="KW-0812">Transmembrane</keyword>
<dbReference type="PANTHER" id="PTHR11360">
    <property type="entry name" value="MONOCARBOXYLATE TRANSPORTER"/>
    <property type="match status" value="1"/>
</dbReference>
<comment type="subcellular location">
    <subcellularLocation>
        <location evidence="1">Membrane</location>
        <topology evidence="1">Multi-pass membrane protein</topology>
    </subcellularLocation>
</comment>
<reference evidence="8" key="1">
    <citation type="journal article" date="2019" name="Int. J. Syst. Evol. Microbiol.">
        <title>The Global Catalogue of Microorganisms (GCM) 10K type strain sequencing project: providing services to taxonomists for standard genome sequencing and annotation.</title>
        <authorList>
            <consortium name="The Broad Institute Genomics Platform"/>
            <consortium name="The Broad Institute Genome Sequencing Center for Infectious Disease"/>
            <person name="Wu L."/>
            <person name="Ma J."/>
        </authorList>
    </citation>
    <scope>NUCLEOTIDE SEQUENCE [LARGE SCALE GENOMIC DNA]</scope>
    <source>
        <strain evidence="8">KCTC 22280</strain>
    </source>
</reference>
<feature type="transmembrane region" description="Helical" evidence="5">
    <location>
        <begin position="185"/>
        <end position="205"/>
    </location>
</feature>
<feature type="transmembrane region" description="Helical" evidence="5">
    <location>
        <begin position="153"/>
        <end position="179"/>
    </location>
</feature>
<sequence length="424" mass="43533">MTSHDNTGHNSGTGTTGEAGRPPLFYGWYVVAAAFAVTFVGFGAAYSFSAFVEALQQEFSASRGAVSLVFSLAGFLYFGLGVVTGPLADRFGSKPMAVIGMVLVATGLVLAGFAQSLTQVYLAYGLGVGLGVGCSYVPSVGTVQRWFARRRGFASGLAVSGIGFGTLIMPLLAALLIGTLGWRNAYISLGALSAVLGISMALLIVNDPRSRGLGPDGGPPLPPTSSGASEGIELKKAIRSRPFLTLYFAGLIASFGLFVPFVHLVPFATDQGMTAGEGAFLLGMVGVGSTIGRFLLGNVADIIGRRTALVLAFAGMAATLVIWAVSTSLLPLAIFGLTFGTFYGGFVALMPALVMDYFGGRHVSSIIGVLYTSVALGTLIGPTAAGYAYDLTQDYTLAILGSIVVNLVAAIAVATLRKPESAAA</sequence>
<feature type="transmembrane region" description="Helical" evidence="5">
    <location>
        <begin position="121"/>
        <end position="141"/>
    </location>
</feature>
<evidence type="ECO:0000256" key="3">
    <source>
        <dbReference type="ARBA" id="ARBA00022989"/>
    </source>
</evidence>
<evidence type="ECO:0000256" key="5">
    <source>
        <dbReference type="SAM" id="Phobius"/>
    </source>
</evidence>
<feature type="transmembrane region" description="Helical" evidence="5">
    <location>
        <begin position="26"/>
        <end position="52"/>
    </location>
</feature>
<dbReference type="Pfam" id="PF07690">
    <property type="entry name" value="MFS_1"/>
    <property type="match status" value="1"/>
</dbReference>
<evidence type="ECO:0000313" key="8">
    <source>
        <dbReference type="Proteomes" id="UP000601597"/>
    </source>
</evidence>
<dbReference type="Gene3D" id="1.20.1250.20">
    <property type="entry name" value="MFS general substrate transporter like domains"/>
    <property type="match status" value="2"/>
</dbReference>
<dbReference type="PROSITE" id="PS00216">
    <property type="entry name" value="SUGAR_TRANSPORT_1"/>
    <property type="match status" value="1"/>
</dbReference>
<feature type="transmembrane region" description="Helical" evidence="5">
    <location>
        <begin position="96"/>
        <end position="115"/>
    </location>
</feature>
<evidence type="ECO:0000256" key="1">
    <source>
        <dbReference type="ARBA" id="ARBA00004141"/>
    </source>
</evidence>
<feature type="transmembrane region" description="Helical" evidence="5">
    <location>
        <begin position="244"/>
        <end position="266"/>
    </location>
</feature>
<gene>
    <name evidence="7" type="ORF">GCM10007071_06140</name>
</gene>
<dbReference type="EMBL" id="BMXV01000001">
    <property type="protein sequence ID" value="GGY62045.1"/>
    <property type="molecule type" value="Genomic_DNA"/>
</dbReference>
<dbReference type="PROSITE" id="PS50850">
    <property type="entry name" value="MFS"/>
    <property type="match status" value="1"/>
</dbReference>
<protein>
    <submittedName>
        <fullName evidence="7">MFS transporter</fullName>
    </submittedName>
</protein>
<dbReference type="SUPFAM" id="SSF103473">
    <property type="entry name" value="MFS general substrate transporter"/>
    <property type="match status" value="1"/>
</dbReference>
<evidence type="ECO:0000313" key="7">
    <source>
        <dbReference type="EMBL" id="GGY62045.1"/>
    </source>
</evidence>
<dbReference type="InterPro" id="IPR036259">
    <property type="entry name" value="MFS_trans_sf"/>
</dbReference>
<comment type="caution">
    <text evidence="7">The sequence shown here is derived from an EMBL/GenBank/DDBJ whole genome shotgun (WGS) entry which is preliminary data.</text>
</comment>
<feature type="transmembrane region" description="Helical" evidence="5">
    <location>
        <begin position="395"/>
        <end position="416"/>
    </location>
</feature>
<feature type="domain" description="Major facilitator superfamily (MFS) profile" evidence="6">
    <location>
        <begin position="29"/>
        <end position="421"/>
    </location>
</feature>
<dbReference type="InterPro" id="IPR005829">
    <property type="entry name" value="Sugar_transporter_CS"/>
</dbReference>
<keyword evidence="3 5" id="KW-1133">Transmembrane helix</keyword>
<dbReference type="PANTHER" id="PTHR11360:SF284">
    <property type="entry name" value="EG:103B4.3 PROTEIN-RELATED"/>
    <property type="match status" value="1"/>
</dbReference>
<evidence type="ECO:0000256" key="4">
    <source>
        <dbReference type="ARBA" id="ARBA00023136"/>
    </source>
</evidence>
<dbReference type="InterPro" id="IPR011701">
    <property type="entry name" value="MFS"/>
</dbReference>
<dbReference type="Proteomes" id="UP000601597">
    <property type="component" value="Unassembled WGS sequence"/>
</dbReference>
<dbReference type="InterPro" id="IPR050327">
    <property type="entry name" value="Proton-linked_MCT"/>
</dbReference>
<feature type="transmembrane region" description="Helical" evidence="5">
    <location>
        <begin position="278"/>
        <end position="296"/>
    </location>
</feature>
<organism evidence="7 8">
    <name type="scientific">Marinobacter zhanjiangensis</name>
    <dbReference type="NCBI Taxonomy" id="578215"/>
    <lineage>
        <taxon>Bacteria</taxon>
        <taxon>Pseudomonadati</taxon>
        <taxon>Pseudomonadota</taxon>
        <taxon>Gammaproteobacteria</taxon>
        <taxon>Pseudomonadales</taxon>
        <taxon>Marinobacteraceae</taxon>
        <taxon>Marinobacter</taxon>
    </lineage>
</organism>
<dbReference type="InterPro" id="IPR020846">
    <property type="entry name" value="MFS_dom"/>
</dbReference>
<keyword evidence="4 5" id="KW-0472">Membrane</keyword>